<keyword evidence="1 6" id="KW-0963">Cytoplasm</keyword>
<feature type="binding site" evidence="6">
    <location>
        <begin position="146"/>
        <end position="147"/>
    </location>
    <ligand>
        <name>S-adenosyl-L-methionine</name>
        <dbReference type="ChEBI" id="CHEBI:59789"/>
    </ligand>
</feature>
<comment type="subcellular location">
    <subcellularLocation>
        <location evidence="6">Cytoplasm</location>
    </subcellularLocation>
</comment>
<dbReference type="PANTHER" id="PTHR31760:SF0">
    <property type="entry name" value="S-ADENOSYL-L-METHIONINE-DEPENDENT METHYLTRANSFERASES SUPERFAMILY PROTEIN"/>
    <property type="match status" value="1"/>
</dbReference>
<keyword evidence="4 6" id="KW-0808">Transferase</keyword>
<gene>
    <name evidence="6 7" type="primary">rsmG</name>
    <name evidence="7" type="ORF">GF068_14095</name>
</gene>
<dbReference type="GO" id="GO:0005829">
    <property type="term" value="C:cytosol"/>
    <property type="evidence" value="ECO:0007669"/>
    <property type="project" value="TreeGrafter"/>
</dbReference>
<dbReference type="PANTHER" id="PTHR31760">
    <property type="entry name" value="S-ADENOSYL-L-METHIONINE-DEPENDENT METHYLTRANSFERASES SUPERFAMILY PROTEIN"/>
    <property type="match status" value="1"/>
</dbReference>
<proteinExistence type="inferred from homology"/>
<dbReference type="GO" id="GO:0070043">
    <property type="term" value="F:rRNA (guanine-N7-)-methyltransferase activity"/>
    <property type="evidence" value="ECO:0007669"/>
    <property type="project" value="UniProtKB-UniRule"/>
</dbReference>
<dbReference type="SUPFAM" id="SSF53335">
    <property type="entry name" value="S-adenosyl-L-methionine-dependent methyltransferases"/>
    <property type="match status" value="1"/>
</dbReference>
<keyword evidence="8" id="KW-1185">Reference proteome</keyword>
<keyword evidence="5 6" id="KW-0949">S-adenosyl-L-methionine</keyword>
<keyword evidence="2 6" id="KW-0698">rRNA processing</keyword>
<dbReference type="Gene3D" id="3.40.50.150">
    <property type="entry name" value="Vaccinia Virus protein VP39"/>
    <property type="match status" value="1"/>
</dbReference>
<dbReference type="Proteomes" id="UP000440224">
    <property type="component" value="Unassembled WGS sequence"/>
</dbReference>
<evidence type="ECO:0000256" key="4">
    <source>
        <dbReference type="ARBA" id="ARBA00022679"/>
    </source>
</evidence>
<dbReference type="InterPro" id="IPR003682">
    <property type="entry name" value="rRNA_ssu_MeTfrase_G"/>
</dbReference>
<dbReference type="NCBIfam" id="TIGR00138">
    <property type="entry name" value="rsmG_gidB"/>
    <property type="match status" value="1"/>
</dbReference>
<comment type="function">
    <text evidence="6">Specifically methylates the N7 position of a guanine in 16S rRNA.</text>
</comment>
<dbReference type="OrthoDB" id="9808773at2"/>
<evidence type="ECO:0000256" key="6">
    <source>
        <dbReference type="HAMAP-Rule" id="MF_00074"/>
    </source>
</evidence>
<evidence type="ECO:0000256" key="1">
    <source>
        <dbReference type="ARBA" id="ARBA00022490"/>
    </source>
</evidence>
<feature type="binding site" evidence="6">
    <location>
        <begin position="118"/>
        <end position="120"/>
    </location>
    <ligand>
        <name>S-adenosyl-L-methionine</name>
        <dbReference type="ChEBI" id="CHEBI:59789"/>
    </ligand>
</feature>
<evidence type="ECO:0000313" key="8">
    <source>
        <dbReference type="Proteomes" id="UP000440224"/>
    </source>
</evidence>
<keyword evidence="3 6" id="KW-0489">Methyltransferase</keyword>
<dbReference type="CDD" id="cd02440">
    <property type="entry name" value="AdoMet_MTases"/>
    <property type="match status" value="1"/>
</dbReference>
<feature type="binding site" evidence="6">
    <location>
        <position position="164"/>
    </location>
    <ligand>
        <name>S-adenosyl-L-methionine</name>
        <dbReference type="ChEBI" id="CHEBI:59789"/>
    </ligand>
</feature>
<name>A0A6N7PSN7_9BACT</name>
<accession>A0A6N7PSN7</accession>
<organism evidence="7 8">
    <name type="scientific">Polyangium spumosum</name>
    <dbReference type="NCBI Taxonomy" id="889282"/>
    <lineage>
        <taxon>Bacteria</taxon>
        <taxon>Pseudomonadati</taxon>
        <taxon>Myxococcota</taxon>
        <taxon>Polyangia</taxon>
        <taxon>Polyangiales</taxon>
        <taxon>Polyangiaceae</taxon>
        <taxon>Polyangium</taxon>
    </lineage>
</organism>
<dbReference type="RefSeq" id="WP_153819927.1">
    <property type="nucleotide sequence ID" value="NZ_WJIE01000004.1"/>
</dbReference>
<protein>
    <recommendedName>
        <fullName evidence="6">Ribosomal RNA small subunit methyltransferase G</fullName>
        <ecNumber evidence="6">2.1.1.-</ecNumber>
    </recommendedName>
    <alternativeName>
        <fullName evidence="6">16S rRNA 7-methylguanosine methyltransferase</fullName>
        <shortName evidence="6">16S rRNA m7G methyltransferase</shortName>
    </alternativeName>
</protein>
<feature type="binding site" evidence="6">
    <location>
        <position position="100"/>
    </location>
    <ligand>
        <name>S-adenosyl-L-methionine</name>
        <dbReference type="ChEBI" id="CHEBI:59789"/>
    </ligand>
</feature>
<comment type="similarity">
    <text evidence="6">Belongs to the methyltransferase superfamily. RNA methyltransferase RsmG family.</text>
</comment>
<evidence type="ECO:0000256" key="5">
    <source>
        <dbReference type="ARBA" id="ARBA00022691"/>
    </source>
</evidence>
<sequence length="233" mass="24370">MTKAARPPLPLPISAPLAPPEGFEARLAAIGVRLEPAALATLGDYLARLLAMNEQMNLTAIKDPHEAWERHALDALTLVPLLADLGAGSRLVDVGSGGGLPGIPIAITRPDLRVTLVEATQKKAAFLSAVVAALGLGNVEVRAERAEKLGAGELRGAFDAVTARAVARLNLLVPLTAPFVKAGGLVLLVKGQRADEELAEAKRALAEQRTTHEKTVVTPTGRIVVLRRGPRAG</sequence>
<evidence type="ECO:0000256" key="3">
    <source>
        <dbReference type="ARBA" id="ARBA00022603"/>
    </source>
</evidence>
<comment type="caution">
    <text evidence="7">The sequence shown here is derived from an EMBL/GenBank/DDBJ whole genome shotgun (WGS) entry which is preliminary data.</text>
</comment>
<dbReference type="HAMAP" id="MF_00074">
    <property type="entry name" value="16SrRNA_methyltr_G"/>
    <property type="match status" value="1"/>
</dbReference>
<dbReference type="PIRSF" id="PIRSF003078">
    <property type="entry name" value="GidB"/>
    <property type="match status" value="1"/>
</dbReference>
<reference evidence="7 8" key="1">
    <citation type="submission" date="2019-10" db="EMBL/GenBank/DDBJ databases">
        <title>A soil myxobacterium in the family Polyangiaceae.</title>
        <authorList>
            <person name="Li Y."/>
            <person name="Wang J."/>
        </authorList>
    </citation>
    <scope>NUCLEOTIDE SEQUENCE [LARGE SCALE GENOMIC DNA]</scope>
    <source>
        <strain evidence="7 8">DSM 14734</strain>
    </source>
</reference>
<dbReference type="Pfam" id="PF02527">
    <property type="entry name" value="GidB"/>
    <property type="match status" value="1"/>
</dbReference>
<dbReference type="InterPro" id="IPR029063">
    <property type="entry name" value="SAM-dependent_MTases_sf"/>
</dbReference>
<feature type="binding site" evidence="6">
    <location>
        <position position="95"/>
    </location>
    <ligand>
        <name>S-adenosyl-L-methionine</name>
        <dbReference type="ChEBI" id="CHEBI:59789"/>
    </ligand>
</feature>
<dbReference type="EMBL" id="WJIE01000004">
    <property type="protein sequence ID" value="MRG93054.1"/>
    <property type="molecule type" value="Genomic_DNA"/>
</dbReference>
<dbReference type="AlphaFoldDB" id="A0A6N7PSN7"/>
<evidence type="ECO:0000313" key="7">
    <source>
        <dbReference type="EMBL" id="MRG93054.1"/>
    </source>
</evidence>
<evidence type="ECO:0000256" key="2">
    <source>
        <dbReference type="ARBA" id="ARBA00022552"/>
    </source>
</evidence>
<dbReference type="EC" id="2.1.1.-" evidence="6"/>